<accession>A0A2C9U4F5</accession>
<organism evidence="1 2">
    <name type="scientific">Manihot esculenta</name>
    <name type="common">Cassava</name>
    <name type="synonym">Jatropha manihot</name>
    <dbReference type="NCBI Taxonomy" id="3983"/>
    <lineage>
        <taxon>Eukaryota</taxon>
        <taxon>Viridiplantae</taxon>
        <taxon>Streptophyta</taxon>
        <taxon>Embryophyta</taxon>
        <taxon>Tracheophyta</taxon>
        <taxon>Spermatophyta</taxon>
        <taxon>Magnoliopsida</taxon>
        <taxon>eudicotyledons</taxon>
        <taxon>Gunneridae</taxon>
        <taxon>Pentapetalae</taxon>
        <taxon>rosids</taxon>
        <taxon>fabids</taxon>
        <taxon>Malpighiales</taxon>
        <taxon>Euphorbiaceae</taxon>
        <taxon>Crotonoideae</taxon>
        <taxon>Manihoteae</taxon>
        <taxon>Manihot</taxon>
    </lineage>
</organism>
<keyword evidence="2" id="KW-1185">Reference proteome</keyword>
<dbReference type="Proteomes" id="UP000091857">
    <property type="component" value="Chromosome 17"/>
</dbReference>
<proteinExistence type="predicted"/>
<dbReference type="EMBL" id="CM004403">
    <property type="protein sequence ID" value="OAY24721.1"/>
    <property type="molecule type" value="Genomic_DNA"/>
</dbReference>
<comment type="caution">
    <text evidence="1">The sequence shown here is derived from an EMBL/GenBank/DDBJ whole genome shotgun (WGS) entry which is preliminary data.</text>
</comment>
<evidence type="ECO:0000313" key="1">
    <source>
        <dbReference type="EMBL" id="OAY24721.1"/>
    </source>
</evidence>
<sequence length="109" mass="12803">MGECLKFGSLNAIEERQERLRKDRITGPKYSSVLKPLEKKLTRDWKARNFQELVQLRGAEAFWFFPIIMWKDDSGAGMTKCPESCFSFRRVRSSFSNSREFGYPRPSQL</sequence>
<evidence type="ECO:0000313" key="2">
    <source>
        <dbReference type="Proteomes" id="UP000091857"/>
    </source>
</evidence>
<protein>
    <submittedName>
        <fullName evidence="1">Uncharacterized protein</fullName>
    </submittedName>
</protein>
<dbReference type="AlphaFoldDB" id="A0A2C9U4F5"/>
<reference evidence="2" key="1">
    <citation type="journal article" date="2016" name="Nat. Biotechnol.">
        <title>Sequencing wild and cultivated cassava and related species reveals extensive interspecific hybridization and genetic diversity.</title>
        <authorList>
            <person name="Bredeson J.V."/>
            <person name="Lyons J.B."/>
            <person name="Prochnik S.E."/>
            <person name="Wu G.A."/>
            <person name="Ha C.M."/>
            <person name="Edsinger-Gonzales E."/>
            <person name="Grimwood J."/>
            <person name="Schmutz J."/>
            <person name="Rabbi I.Y."/>
            <person name="Egesi C."/>
            <person name="Nauluvula P."/>
            <person name="Lebot V."/>
            <person name="Ndunguru J."/>
            <person name="Mkamilo G."/>
            <person name="Bart R.S."/>
            <person name="Setter T.L."/>
            <person name="Gleadow R.M."/>
            <person name="Kulakow P."/>
            <person name="Ferguson M.E."/>
            <person name="Rounsley S."/>
            <person name="Rokhsar D.S."/>
        </authorList>
    </citation>
    <scope>NUCLEOTIDE SEQUENCE [LARGE SCALE GENOMIC DNA]</scope>
    <source>
        <strain evidence="2">cv. AM560-2</strain>
    </source>
</reference>
<gene>
    <name evidence="1" type="ORF">MANES_17G038500v8</name>
</gene>
<dbReference type="Gramene" id="Manes.17G038500.1.v8.1">
    <property type="protein sequence ID" value="Manes.17G038500.1.v8.1.CDS"/>
    <property type="gene ID" value="Manes.17G038500.v8.1"/>
</dbReference>
<name>A0A2C9U4F5_MANES</name>